<dbReference type="AlphaFoldDB" id="A0A2T3A211"/>
<evidence type="ECO:0000259" key="1">
    <source>
        <dbReference type="Pfam" id="PF24494"/>
    </source>
</evidence>
<dbReference type="Proteomes" id="UP000241462">
    <property type="component" value="Unassembled WGS sequence"/>
</dbReference>
<proteinExistence type="predicted"/>
<gene>
    <name evidence="2" type="ORF">BD289DRAFT_439147</name>
</gene>
<protein>
    <recommendedName>
        <fullName evidence="1">DUF7587 domain-containing protein</fullName>
    </recommendedName>
</protein>
<dbReference type="OrthoDB" id="4152607at2759"/>
<name>A0A2T3A211_9PEZI</name>
<dbReference type="STRING" id="2025994.A0A2T3A211"/>
<keyword evidence="3" id="KW-1185">Reference proteome</keyword>
<evidence type="ECO:0000313" key="2">
    <source>
        <dbReference type="EMBL" id="PSR81435.1"/>
    </source>
</evidence>
<reference evidence="2 3" key="1">
    <citation type="journal article" date="2018" name="Mycol. Prog.">
        <title>Coniella lustricola, a new species from submerged detritus.</title>
        <authorList>
            <person name="Raudabaugh D.B."/>
            <person name="Iturriaga T."/>
            <person name="Carver A."/>
            <person name="Mondo S."/>
            <person name="Pangilinan J."/>
            <person name="Lipzen A."/>
            <person name="He G."/>
            <person name="Amirebrahimi M."/>
            <person name="Grigoriev I.V."/>
            <person name="Miller A.N."/>
        </authorList>
    </citation>
    <scope>NUCLEOTIDE SEQUENCE [LARGE SCALE GENOMIC DNA]</scope>
    <source>
        <strain evidence="2 3">B22-T-1</strain>
    </source>
</reference>
<sequence>MFLYNMKTAFTIGIALTAFCFCQFPVSCLQQHIIIHTTPISAGQTFYSRIMASKRVADIDDVLGGMRDLSITSETRSVEPEAKPCMAHPDDTVRYLFRVSDYKSKGYSDEKVVQSEASLSGSNSSTYLLDMDPRAAARMLYRHLDWKAGGPPSDLVSWTSSLLFALQYAFYRCHHYGVEPKDVKICIVDTKRFGEGQFMRDTQLISALKRSASKLLSDELLVDAAKFFTFRLTFEEYYNGEYLS</sequence>
<organism evidence="2 3">
    <name type="scientific">Coniella lustricola</name>
    <dbReference type="NCBI Taxonomy" id="2025994"/>
    <lineage>
        <taxon>Eukaryota</taxon>
        <taxon>Fungi</taxon>
        <taxon>Dikarya</taxon>
        <taxon>Ascomycota</taxon>
        <taxon>Pezizomycotina</taxon>
        <taxon>Sordariomycetes</taxon>
        <taxon>Sordariomycetidae</taxon>
        <taxon>Diaporthales</taxon>
        <taxon>Schizoparmaceae</taxon>
        <taxon>Coniella</taxon>
    </lineage>
</organism>
<dbReference type="Pfam" id="PF24494">
    <property type="entry name" value="DUF7587"/>
    <property type="match status" value="1"/>
</dbReference>
<evidence type="ECO:0000313" key="3">
    <source>
        <dbReference type="Proteomes" id="UP000241462"/>
    </source>
</evidence>
<dbReference type="InParanoid" id="A0A2T3A211"/>
<dbReference type="InterPro" id="IPR056009">
    <property type="entry name" value="DUF7587"/>
</dbReference>
<accession>A0A2T3A211</accession>
<feature type="domain" description="DUF7587" evidence="1">
    <location>
        <begin position="94"/>
        <end position="211"/>
    </location>
</feature>
<dbReference type="EMBL" id="KZ678503">
    <property type="protein sequence ID" value="PSR81435.1"/>
    <property type="molecule type" value="Genomic_DNA"/>
</dbReference>